<dbReference type="InterPro" id="IPR036236">
    <property type="entry name" value="Znf_C2H2_sf"/>
</dbReference>
<proteinExistence type="predicted"/>
<gene>
    <name evidence="1" type="primary">LOC112622992</name>
</gene>
<protein>
    <submittedName>
        <fullName evidence="1">Putative zinc finger protein 727</fullName>
    </submittedName>
</protein>
<reference evidence="1" key="3">
    <citation type="submission" date="2025-09" db="UniProtKB">
        <authorList>
            <consortium name="Ensembl"/>
        </authorList>
    </citation>
    <scope>IDENTIFICATION</scope>
</reference>
<reference evidence="1" key="1">
    <citation type="submission" date="2018-05" db="EMBL/GenBank/DDBJ databases">
        <title>Whole genome of Theropithecus gelada.</title>
        <authorList>
            <person name="Chiou K.L."/>
            <person name="Snyder-Mackler N."/>
        </authorList>
    </citation>
    <scope>NUCLEOTIDE SEQUENCE [LARGE SCALE GENOMIC DNA]</scope>
</reference>
<dbReference type="AlphaFoldDB" id="A0A8D2EDQ1"/>
<evidence type="ECO:0000313" key="1">
    <source>
        <dbReference type="Ensembl" id="ENSTGEP00000003920.1"/>
    </source>
</evidence>
<dbReference type="GeneID" id="112622992"/>
<dbReference type="KEGG" id="tge:112622992"/>
<organism evidence="1 2">
    <name type="scientific">Theropithecus gelada</name>
    <name type="common">Gelada baboon</name>
    <dbReference type="NCBI Taxonomy" id="9565"/>
    <lineage>
        <taxon>Eukaryota</taxon>
        <taxon>Metazoa</taxon>
        <taxon>Chordata</taxon>
        <taxon>Craniata</taxon>
        <taxon>Vertebrata</taxon>
        <taxon>Euteleostomi</taxon>
        <taxon>Mammalia</taxon>
        <taxon>Eutheria</taxon>
        <taxon>Euarchontoglires</taxon>
        <taxon>Primates</taxon>
        <taxon>Haplorrhini</taxon>
        <taxon>Catarrhini</taxon>
        <taxon>Cercopithecidae</taxon>
        <taxon>Cercopithecinae</taxon>
        <taxon>Theropithecus</taxon>
    </lineage>
</organism>
<dbReference type="Proteomes" id="UP000694411">
    <property type="component" value="Chromosome 4"/>
</dbReference>
<dbReference type="SUPFAM" id="SSF57667">
    <property type="entry name" value="beta-beta-alpha zinc fingers"/>
    <property type="match status" value="1"/>
</dbReference>
<keyword evidence="2" id="KW-1185">Reference proteome</keyword>
<dbReference type="Ensembl" id="ENSTGET00000004770.1">
    <property type="protein sequence ID" value="ENSTGEP00000003920.1"/>
    <property type="gene ID" value="ENSTGEG00000003299.1"/>
</dbReference>
<sequence>MWQNLKTLDLVSVLSDIRELFWISSVWKAFCVSSVLLNISKFILDKSLIYIRGCSKASRCCDSLIKHQRICTAEKPYWSEEDSKRFIVVQLWSPTRESTLESSTIMSVVYEGRPLFGS</sequence>
<dbReference type="RefSeq" id="XP_025238893.1">
    <property type="nucleotide sequence ID" value="XM_025383108.1"/>
</dbReference>
<name>A0A8D2EDQ1_THEGE</name>
<accession>A0A8D2EDQ1</accession>
<evidence type="ECO:0000313" key="2">
    <source>
        <dbReference type="Proteomes" id="UP000694411"/>
    </source>
</evidence>
<reference evidence="1" key="2">
    <citation type="submission" date="2025-08" db="UniProtKB">
        <authorList>
            <consortium name="Ensembl"/>
        </authorList>
    </citation>
    <scope>IDENTIFICATION</scope>
</reference>